<protein>
    <submittedName>
        <fullName evidence="1">Class I SAM-dependent methyltransferase</fullName>
        <ecNumber evidence="1">2.1.1.-</ecNumber>
    </submittedName>
</protein>
<gene>
    <name evidence="1" type="ORF">WAT24_05150</name>
</gene>
<dbReference type="GO" id="GO:0032259">
    <property type="term" value="P:methylation"/>
    <property type="evidence" value="ECO:0007669"/>
    <property type="project" value="UniProtKB-KW"/>
</dbReference>
<evidence type="ECO:0000313" key="2">
    <source>
        <dbReference type="Proteomes" id="UP001381174"/>
    </source>
</evidence>
<dbReference type="Gene3D" id="3.40.50.150">
    <property type="entry name" value="Vaccinia Virus protein VP39"/>
    <property type="match status" value="1"/>
</dbReference>
<keyword evidence="2" id="KW-1185">Reference proteome</keyword>
<evidence type="ECO:0000313" key="1">
    <source>
        <dbReference type="EMBL" id="MEI7036143.1"/>
    </source>
</evidence>
<dbReference type="EC" id="2.1.1.-" evidence="1"/>
<keyword evidence="1" id="KW-0489">Methyltransferase</keyword>
<dbReference type="InterPro" id="IPR029063">
    <property type="entry name" value="SAM-dependent_MTases_sf"/>
</dbReference>
<dbReference type="RefSeq" id="WP_336806876.1">
    <property type="nucleotide sequence ID" value="NZ_JBBBNY010000002.1"/>
</dbReference>
<dbReference type="CDD" id="cd02440">
    <property type="entry name" value="AdoMet_MTases"/>
    <property type="match status" value="1"/>
</dbReference>
<dbReference type="Proteomes" id="UP001381174">
    <property type="component" value="Unassembled WGS sequence"/>
</dbReference>
<keyword evidence="1" id="KW-0808">Transferase</keyword>
<accession>A0ABU8JA42</accession>
<proteinExistence type="predicted"/>
<organism evidence="1 2">
    <name type="scientific">Fulvimonas yonginensis</name>
    <dbReference type="NCBI Taxonomy" id="1495200"/>
    <lineage>
        <taxon>Bacteria</taxon>
        <taxon>Pseudomonadati</taxon>
        <taxon>Pseudomonadota</taxon>
        <taxon>Gammaproteobacteria</taxon>
        <taxon>Lysobacterales</taxon>
        <taxon>Rhodanobacteraceae</taxon>
        <taxon>Fulvimonas</taxon>
    </lineage>
</organism>
<comment type="caution">
    <text evidence="1">The sequence shown here is derived from an EMBL/GenBank/DDBJ whole genome shotgun (WGS) entry which is preliminary data.</text>
</comment>
<dbReference type="Pfam" id="PF13489">
    <property type="entry name" value="Methyltransf_23"/>
    <property type="match status" value="1"/>
</dbReference>
<sequence length="303" mass="34180">MQDRWRMVRCGWCRSLYLDPRPDAASLPAAYATYYTHQSADENERRTGVVPGLINGYLNWRFRMSRQPASRLGIWAFKLLPPLRKKLDVYGRHIPRLMCGRGTRLLDVGCGSGAFLLRAQEMGIQASGCEPDPRAVEACRSQGLDVIQGDVFAPELDSEKFDIVTLNHVIEHVYDPLALLGRIHGRMTPGGILWVALPNPGALGLILFAQGWKGLHPPFHLLIPSQRLLISWLRETGFVDVRLVRRGCQSPGLWRESAQIAEREKLVRPRTLRVLVRILGDILSTVSTRWCEETILTARKSKG</sequence>
<name>A0ABU8JA42_9GAMM</name>
<dbReference type="GO" id="GO:0008168">
    <property type="term" value="F:methyltransferase activity"/>
    <property type="evidence" value="ECO:0007669"/>
    <property type="project" value="UniProtKB-KW"/>
</dbReference>
<dbReference type="PANTHER" id="PTHR43861">
    <property type="entry name" value="TRANS-ACONITATE 2-METHYLTRANSFERASE-RELATED"/>
    <property type="match status" value="1"/>
</dbReference>
<dbReference type="SUPFAM" id="SSF53335">
    <property type="entry name" value="S-adenosyl-L-methionine-dependent methyltransferases"/>
    <property type="match status" value="1"/>
</dbReference>
<dbReference type="EMBL" id="JBBBNY010000002">
    <property type="protein sequence ID" value="MEI7036143.1"/>
    <property type="molecule type" value="Genomic_DNA"/>
</dbReference>
<reference evidence="1 2" key="1">
    <citation type="journal article" date="2014" name="Int. J. Syst. Evol. Microbiol.">
        <title>Fulvimonas yonginensis sp. nov., isolated from greenhouse soil, and emended description of the genus Fulvimonas.</title>
        <authorList>
            <person name="Ahn J.H."/>
            <person name="Kim S.J."/>
            <person name="Weon H.Y."/>
            <person name="Hong S.B."/>
            <person name="Seok S.J."/>
            <person name="Kwon S.W."/>
        </authorList>
    </citation>
    <scope>NUCLEOTIDE SEQUENCE [LARGE SCALE GENOMIC DNA]</scope>
    <source>
        <strain evidence="1 2">KACC 16952</strain>
    </source>
</reference>